<keyword evidence="2" id="KW-0500">Molybdenum</keyword>
<dbReference type="AlphaFoldDB" id="A0A1V9EAW7"/>
<dbReference type="Pfam" id="PF00174">
    <property type="entry name" value="Oxidored_molyb"/>
    <property type="match status" value="1"/>
</dbReference>
<dbReference type="EMBL" id="LVXG01000056">
    <property type="protein sequence ID" value="OQP43201.1"/>
    <property type="molecule type" value="Genomic_DNA"/>
</dbReference>
<gene>
    <name evidence="7" type="ORF">A4H97_11870</name>
</gene>
<dbReference type="InterPro" id="IPR008335">
    <property type="entry name" value="Mopterin_OxRdtase_euk"/>
</dbReference>
<dbReference type="InterPro" id="IPR036374">
    <property type="entry name" value="OxRdtase_Mopterin-bd_sf"/>
</dbReference>
<dbReference type="PANTHER" id="PTHR19372">
    <property type="entry name" value="SULFITE REDUCTASE"/>
    <property type="match status" value="1"/>
</dbReference>
<evidence type="ECO:0000313" key="8">
    <source>
        <dbReference type="Proteomes" id="UP000192610"/>
    </source>
</evidence>
<evidence type="ECO:0000256" key="2">
    <source>
        <dbReference type="ARBA" id="ARBA00022505"/>
    </source>
</evidence>
<dbReference type="PRINTS" id="PR00407">
    <property type="entry name" value="EUMOPTERIN"/>
</dbReference>
<dbReference type="Pfam" id="PF03404">
    <property type="entry name" value="Mo-co_dimer"/>
    <property type="match status" value="1"/>
</dbReference>
<evidence type="ECO:0000259" key="5">
    <source>
        <dbReference type="Pfam" id="PF00174"/>
    </source>
</evidence>
<dbReference type="NCBIfam" id="TIGR04555">
    <property type="entry name" value="sulfite_DH_soxC"/>
    <property type="match status" value="1"/>
</dbReference>
<dbReference type="Proteomes" id="UP000192610">
    <property type="component" value="Unassembled WGS sequence"/>
</dbReference>
<protein>
    <submittedName>
        <fullName evidence="7">Sulfite dehydrogenase</fullName>
    </submittedName>
</protein>
<dbReference type="GO" id="GO:0030151">
    <property type="term" value="F:molybdenum ion binding"/>
    <property type="evidence" value="ECO:0007669"/>
    <property type="project" value="InterPro"/>
</dbReference>
<organism evidence="7 8">
    <name type="scientific">Niastella yeongjuensis</name>
    <dbReference type="NCBI Taxonomy" id="354355"/>
    <lineage>
        <taxon>Bacteria</taxon>
        <taxon>Pseudomonadati</taxon>
        <taxon>Bacteroidota</taxon>
        <taxon>Chitinophagia</taxon>
        <taxon>Chitinophagales</taxon>
        <taxon>Chitinophagaceae</taxon>
        <taxon>Niastella</taxon>
    </lineage>
</organism>
<evidence type="ECO:0000256" key="4">
    <source>
        <dbReference type="ARBA" id="ARBA00023002"/>
    </source>
</evidence>
<name>A0A1V9EAW7_9BACT</name>
<keyword evidence="3" id="KW-0479">Metal-binding</keyword>
<dbReference type="Gene3D" id="3.90.420.10">
    <property type="entry name" value="Oxidoreductase, molybdopterin-binding domain"/>
    <property type="match status" value="1"/>
</dbReference>
<dbReference type="PANTHER" id="PTHR19372:SF7">
    <property type="entry name" value="SULFITE OXIDASE, MITOCHONDRIAL"/>
    <property type="match status" value="1"/>
</dbReference>
<dbReference type="STRING" id="354355.SAMN05660816_03040"/>
<dbReference type="GO" id="GO:0008482">
    <property type="term" value="F:sulfite oxidase activity"/>
    <property type="evidence" value="ECO:0007669"/>
    <property type="project" value="TreeGrafter"/>
</dbReference>
<evidence type="ECO:0000256" key="1">
    <source>
        <dbReference type="ARBA" id="ARBA00001924"/>
    </source>
</evidence>
<feature type="domain" description="Oxidoreductase molybdopterin-binding" evidence="5">
    <location>
        <begin position="105"/>
        <end position="264"/>
    </location>
</feature>
<feature type="domain" description="Moybdenum cofactor oxidoreductase dimerisation" evidence="6">
    <location>
        <begin position="286"/>
        <end position="394"/>
    </location>
</feature>
<dbReference type="InterPro" id="IPR005066">
    <property type="entry name" value="MoCF_OxRdtse_dimer"/>
</dbReference>
<dbReference type="SUPFAM" id="SSF81296">
    <property type="entry name" value="E set domains"/>
    <property type="match status" value="1"/>
</dbReference>
<dbReference type="RefSeq" id="WP_081203613.1">
    <property type="nucleotide sequence ID" value="NZ_FOCZ01000005.1"/>
</dbReference>
<accession>A0A1V9EAW7</accession>
<keyword evidence="8" id="KW-1185">Reference proteome</keyword>
<keyword evidence="4" id="KW-0560">Oxidoreductase</keyword>
<dbReference type="GO" id="GO:0006790">
    <property type="term" value="P:sulfur compound metabolic process"/>
    <property type="evidence" value="ECO:0007669"/>
    <property type="project" value="TreeGrafter"/>
</dbReference>
<evidence type="ECO:0000313" key="7">
    <source>
        <dbReference type="EMBL" id="OQP43201.1"/>
    </source>
</evidence>
<dbReference type="OrthoDB" id="9778777at2"/>
<evidence type="ECO:0000259" key="6">
    <source>
        <dbReference type="Pfam" id="PF03404"/>
    </source>
</evidence>
<comment type="caution">
    <text evidence="7">The sequence shown here is derived from an EMBL/GenBank/DDBJ whole genome shotgun (WGS) entry which is preliminary data.</text>
</comment>
<reference evidence="8" key="1">
    <citation type="submission" date="2016-04" db="EMBL/GenBank/DDBJ databases">
        <authorList>
            <person name="Chen L."/>
            <person name="Zhuang W."/>
            <person name="Wang G."/>
        </authorList>
    </citation>
    <scope>NUCLEOTIDE SEQUENCE [LARGE SCALE GENOMIC DNA]</scope>
    <source>
        <strain evidence="8">17621</strain>
    </source>
</reference>
<sequence>MAVENKQENKLSKPISRRILLGGAATAAVVLLKSSYGQVVQKAITHAELKIADPTKVLGPPPGALGTRSKFETPVKKASDISSRTPLQDLFGTITPSDLHYERHHAGVPVIDPHSYSLTIHGMVDKPLVFSLADLKRFPSVTRIFFVECSGNYRGGKAEMTPQEICGLTSQSEWTGVMLSTLFREVGVKSKASWFLAEGSDAAVMTRSVPVNKGWEDAMIAYAQNGEAIRPEQGYPARLLLPGWEGNTSVKWLRRIELSDQPFMTREETAKYTEGVKDGKIRQFSFVMDARSIITYPAYPQQLQKGWMEIRGIAWSGRGKIYKVEVSTNGGKTWQDARLQDPVLDKAHTAFRYLWEWKGGEAELLSRAIDETGYIQPTMKQLTDARGQDMGGYHLNPVTSWLVQRDGKVLFKSEK</sequence>
<comment type="cofactor">
    <cofactor evidence="1">
        <name>Mo-molybdopterin</name>
        <dbReference type="ChEBI" id="CHEBI:71302"/>
    </cofactor>
</comment>
<dbReference type="GO" id="GO:0020037">
    <property type="term" value="F:heme binding"/>
    <property type="evidence" value="ECO:0007669"/>
    <property type="project" value="TreeGrafter"/>
</dbReference>
<dbReference type="InterPro" id="IPR014756">
    <property type="entry name" value="Ig_E-set"/>
</dbReference>
<evidence type="ECO:0000256" key="3">
    <source>
        <dbReference type="ARBA" id="ARBA00022723"/>
    </source>
</evidence>
<dbReference type="SUPFAM" id="SSF56524">
    <property type="entry name" value="Oxidoreductase molybdopterin-binding domain"/>
    <property type="match status" value="1"/>
</dbReference>
<dbReference type="InterPro" id="IPR000572">
    <property type="entry name" value="OxRdtase_Mopterin-bd_dom"/>
</dbReference>
<proteinExistence type="predicted"/>
<dbReference type="Gene3D" id="2.60.40.650">
    <property type="match status" value="1"/>
</dbReference>
<dbReference type="InterPro" id="IPR030835">
    <property type="entry name" value="Sulfite_DH_SoxC"/>
</dbReference>
<dbReference type="GO" id="GO:0043546">
    <property type="term" value="F:molybdopterin cofactor binding"/>
    <property type="evidence" value="ECO:0007669"/>
    <property type="project" value="TreeGrafter"/>
</dbReference>